<organism evidence="2">
    <name type="scientific">Acinetobacter baumannii</name>
    <dbReference type="NCBI Taxonomy" id="470"/>
    <lineage>
        <taxon>Bacteria</taxon>
        <taxon>Pseudomonadati</taxon>
        <taxon>Pseudomonadota</taxon>
        <taxon>Gammaproteobacteria</taxon>
        <taxon>Moraxellales</taxon>
        <taxon>Moraxellaceae</taxon>
        <taxon>Acinetobacter</taxon>
        <taxon>Acinetobacter calcoaceticus/baumannii complex</taxon>
    </lineage>
</organism>
<dbReference type="AlphaFoldDB" id="A0ABD5D8W3"/>
<feature type="domain" description="DUF4376" evidence="1">
    <location>
        <begin position="79"/>
        <end position="179"/>
    </location>
</feature>
<reference evidence="2" key="1">
    <citation type="submission" date="2019-07" db="EMBL/GenBank/DDBJ databases">
        <title>Biological characteristics of mucoid Acinetobacter baumannii from a general hospital in China.</title>
        <authorList>
            <person name="Hua X."/>
            <person name="Yu Y."/>
        </authorList>
    </citation>
    <scope>NUCLEOTIDE SEQUENCE [LARGE SCALE GENOMIC DNA]</scope>
    <source>
        <strain evidence="2">N41</strain>
    </source>
</reference>
<gene>
    <name evidence="2" type="ORF">FPK87_14345</name>
</gene>
<name>A0ABD5D8W3_ACIBA</name>
<dbReference type="RefSeq" id="WP_004716617.1">
    <property type="nucleotide sequence ID" value="NZ_JAESHO010000001.1"/>
</dbReference>
<evidence type="ECO:0000313" key="2">
    <source>
        <dbReference type="EMBL" id="MDR8261634.1"/>
    </source>
</evidence>
<dbReference type="EMBL" id="VMBB01000021">
    <property type="protein sequence ID" value="MDR8261634.1"/>
    <property type="molecule type" value="Genomic_DNA"/>
</dbReference>
<sequence length="182" mass="20632">MVLYLIKPDGQYAGRIEGTVGEILSQVPPDYNSTTLPPPRETDYWNGSDWVAIGPAPAYYMRFDYGKKKWVDTRKLEDVQKTKWEAIKTERNIYEFGGFEFKDHVFDSDYISQGRILAAVKYGQPTSWTTADNTDVELSAEDLQGLGEALANHINEAHSRSRKARKAIMEATTNDEVDAVLF</sequence>
<protein>
    <submittedName>
        <fullName evidence="2">DUF4376 domain-containing protein</fullName>
    </submittedName>
</protein>
<evidence type="ECO:0000259" key="1">
    <source>
        <dbReference type="Pfam" id="PF14301"/>
    </source>
</evidence>
<dbReference type="InterPro" id="IPR025484">
    <property type="entry name" value="DUF4376"/>
</dbReference>
<proteinExistence type="predicted"/>
<dbReference type="Pfam" id="PF14301">
    <property type="entry name" value="DUF4376"/>
    <property type="match status" value="1"/>
</dbReference>
<comment type="caution">
    <text evidence="2">The sequence shown here is derived from an EMBL/GenBank/DDBJ whole genome shotgun (WGS) entry which is preliminary data.</text>
</comment>
<accession>A0ABD5D8W3</accession>